<keyword evidence="3" id="KW-1185">Reference proteome</keyword>
<evidence type="ECO:0000256" key="1">
    <source>
        <dbReference type="SAM" id="SignalP"/>
    </source>
</evidence>
<sequence length="373" mass="43084">MKAIILAKLIVISFVVCSCTDTGKVCEEGKRIPAIGNNKFLFDSIYAVPLQILENNMLGDRIKVVQQQCGDIYVGEFSAHFKVFRFDRNGEYKNEIGFRGKGPGEYTSFDDFIVSADTVEILTGTGMQSRIVRYLNNGKFLSETQIDLNAISFEKMKSTYLFSTSYQKNRHSDRLYVTNLDGGQCVSFLPDKTAFNMPITEWKFTRSDTSVFFKEAFDNLVYEFNQGKLSVLYNLDFRKYSIPSEFFSKPMVEGFEMLYKQGFGVVKNYYETQEYSVFEILIQKKNDPSVKNIIIYNKKTGEIQENSILEKEQNCLGRLVGVTNSNELVYLEYPYHIIDEIDSFMRLPIVNKEILKDITLYDNPVLFYCKLKD</sequence>
<comment type="caution">
    <text evidence="2">The sequence shown here is derived from an EMBL/GenBank/DDBJ whole genome shotgun (WGS) entry which is preliminary data.</text>
</comment>
<organism evidence="2 3">
    <name type="scientific">Labilibaculum manganireducens</name>
    <dbReference type="NCBI Taxonomy" id="1940525"/>
    <lineage>
        <taxon>Bacteria</taxon>
        <taxon>Pseudomonadati</taxon>
        <taxon>Bacteroidota</taxon>
        <taxon>Bacteroidia</taxon>
        <taxon>Marinilabiliales</taxon>
        <taxon>Marinifilaceae</taxon>
        <taxon>Labilibaculum</taxon>
    </lineage>
</organism>
<protein>
    <recommendedName>
        <fullName evidence="4">6-bladed beta-propeller</fullName>
    </recommendedName>
</protein>
<dbReference type="Pfam" id="PF17170">
    <property type="entry name" value="DUF5128"/>
    <property type="match status" value="1"/>
</dbReference>
<dbReference type="RefSeq" id="WP_101309865.1">
    <property type="nucleotide sequence ID" value="NZ_MVDE01000014.1"/>
</dbReference>
<evidence type="ECO:0008006" key="4">
    <source>
        <dbReference type="Google" id="ProtNLM"/>
    </source>
</evidence>
<proteinExistence type="predicted"/>
<dbReference type="InterPro" id="IPR011042">
    <property type="entry name" value="6-blade_b-propeller_TolB-like"/>
</dbReference>
<name>A0A2N3I898_9BACT</name>
<feature type="chain" id="PRO_5014645473" description="6-bladed beta-propeller" evidence="1">
    <location>
        <begin position="19"/>
        <end position="373"/>
    </location>
</feature>
<keyword evidence="1" id="KW-0732">Signal</keyword>
<dbReference type="PROSITE" id="PS51257">
    <property type="entry name" value="PROKAR_LIPOPROTEIN"/>
    <property type="match status" value="1"/>
</dbReference>
<accession>A0A2N3I898</accession>
<dbReference type="AlphaFoldDB" id="A0A2N3I898"/>
<dbReference type="Gene3D" id="2.120.10.30">
    <property type="entry name" value="TolB, C-terminal domain"/>
    <property type="match status" value="1"/>
</dbReference>
<evidence type="ECO:0000313" key="2">
    <source>
        <dbReference type="EMBL" id="PKQ66518.1"/>
    </source>
</evidence>
<dbReference type="Proteomes" id="UP000233618">
    <property type="component" value="Unassembled WGS sequence"/>
</dbReference>
<dbReference type="EMBL" id="MVDE01000014">
    <property type="protein sequence ID" value="PKQ66518.1"/>
    <property type="molecule type" value="Genomic_DNA"/>
</dbReference>
<feature type="signal peptide" evidence="1">
    <location>
        <begin position="1"/>
        <end position="18"/>
    </location>
</feature>
<evidence type="ECO:0000313" key="3">
    <source>
        <dbReference type="Proteomes" id="UP000233618"/>
    </source>
</evidence>
<reference evidence="2 3" key="1">
    <citation type="journal article" date="2017" name="Front. Microbiol.">
        <title>Labilibaculum manganireducens gen. nov., sp. nov. and Labilibaculum filiforme sp. nov., Novel Bacteroidetes Isolated from Subsurface Sediments of the Baltic Sea.</title>
        <authorList>
            <person name="Vandieken V."/>
            <person name="Marshall I.P."/>
            <person name="Niemann H."/>
            <person name="Engelen B."/>
            <person name="Cypionka H."/>
        </authorList>
    </citation>
    <scope>NUCLEOTIDE SEQUENCE [LARGE SCALE GENOMIC DNA]</scope>
    <source>
        <strain evidence="2 3">59.10-2M</strain>
    </source>
</reference>
<gene>
    <name evidence="2" type="ORF">BZG01_10865</name>
</gene>